<dbReference type="FunFam" id="3.90.199.10:FF:000001">
    <property type="entry name" value="DNA gyrase subunit A"/>
    <property type="match status" value="1"/>
</dbReference>
<dbReference type="InterPro" id="IPR013758">
    <property type="entry name" value="Topo_IIA_A/C_ab"/>
</dbReference>
<feature type="region of interest" description="Disordered" evidence="11">
    <location>
        <begin position="1"/>
        <end position="29"/>
    </location>
</feature>
<dbReference type="GO" id="GO:0003677">
    <property type="term" value="F:DNA binding"/>
    <property type="evidence" value="ECO:0007669"/>
    <property type="project" value="UniProtKB-UniRule"/>
</dbReference>
<dbReference type="GO" id="GO:0006261">
    <property type="term" value="P:DNA-templated DNA replication"/>
    <property type="evidence" value="ECO:0007669"/>
    <property type="project" value="UniProtKB-UniRule"/>
</dbReference>
<evidence type="ECO:0000256" key="11">
    <source>
        <dbReference type="SAM" id="MobiDB-lite"/>
    </source>
</evidence>
<dbReference type="GO" id="GO:0005694">
    <property type="term" value="C:chromosome"/>
    <property type="evidence" value="ECO:0007669"/>
    <property type="project" value="InterPro"/>
</dbReference>
<evidence type="ECO:0000259" key="12">
    <source>
        <dbReference type="PROSITE" id="PS52040"/>
    </source>
</evidence>
<evidence type="ECO:0000256" key="7">
    <source>
        <dbReference type="ARBA" id="ARBA00023235"/>
    </source>
</evidence>
<dbReference type="Gene3D" id="3.90.199.10">
    <property type="entry name" value="Topoisomerase II, domain 5"/>
    <property type="match status" value="1"/>
</dbReference>
<name>A0AAI8FDR1_MESHY</name>
<evidence type="ECO:0000256" key="4">
    <source>
        <dbReference type="ARBA" id="ARBA00022840"/>
    </source>
</evidence>
<comment type="function">
    <text evidence="8">A type II topoisomerase that negatively supercoils closed circular double-stranded (ds) DNA in an ATP-dependent manner to modulate DNA topology and maintain chromosomes in an underwound state. Negative supercoiling favors strand separation, and DNA replication, transcription, recombination and repair, all of which involve strand separation. Also able to catalyze the interconversion of other topological isomers of dsDNA rings, including catenanes and knotted rings. Type II topoisomerases break and join 2 DNA strands simultaneously in an ATP-dependent manner.</text>
</comment>
<dbReference type="Gene3D" id="2.120.10.90">
    <property type="entry name" value="DNA gyrase/topoisomerase IV, subunit A, C-terminal"/>
    <property type="match status" value="1"/>
</dbReference>
<dbReference type="NCBIfam" id="NF004044">
    <property type="entry name" value="PRK05561.1"/>
    <property type="match status" value="1"/>
</dbReference>
<proteinExistence type="inferred from homology"/>
<comment type="catalytic activity">
    <reaction evidence="1 8 9">
        <text>ATP-dependent breakage, passage and rejoining of double-stranded DNA.</text>
        <dbReference type="EC" id="5.6.2.2"/>
    </reaction>
</comment>
<evidence type="ECO:0000313" key="13">
    <source>
        <dbReference type="EMBL" id="AFX74058.1"/>
    </source>
</evidence>
<dbReference type="InterPro" id="IPR005743">
    <property type="entry name" value="GyrA"/>
</dbReference>
<dbReference type="SUPFAM" id="SSF56719">
    <property type="entry name" value="Type II DNA topoisomerase"/>
    <property type="match status" value="1"/>
</dbReference>
<feature type="coiled-coil region" evidence="10">
    <location>
        <begin position="494"/>
        <end position="528"/>
    </location>
</feature>
<dbReference type="NCBIfam" id="TIGR01063">
    <property type="entry name" value="gyrA"/>
    <property type="match status" value="1"/>
</dbReference>
<keyword evidence="7 8" id="KW-0413">Isomerase</keyword>
<keyword evidence="8" id="KW-0963">Cytoplasm</keyword>
<evidence type="ECO:0000256" key="8">
    <source>
        <dbReference type="HAMAP-Rule" id="MF_01897"/>
    </source>
</evidence>
<comment type="miscellaneous">
    <text evidence="8">Few gyrases are as efficient as E.coli at forming negative supercoils. Not all organisms have 2 type II topoisomerases; in organisms with a single type II topoisomerase this enzyme also has to decatenate newly replicated chromosomes.</text>
</comment>
<dbReference type="Gene3D" id="3.30.1360.40">
    <property type="match status" value="1"/>
</dbReference>
<sequence>MYFKNDDDEVKNNIQNEQPESKENDYETYEDELKTVFNEENEEEIDEDEAELEQNQEGFQVSSQLIESEADNIVPKYISEEVRTSFLEYAMSVIISRALPDVRDGLKPVHRRILHCMNELGITHSVAYKKSARIVGDVLGKYHPHGDASVYDSMVRMSQDFALRYPLIDGHGNFGSIDGDEAAAMRYTEARMSKIASLMVEDIKKNTVDFVPNYDGSEQEPQVLPARFPNLLVSGVSGIAVGMATKIPPHNLKEVIETFILLAQNPDISVQELAKHLPAPDFPTGATILGTSGIRQAYETGRGAFVLRSKAKIETFSSGKSKIIVYEIPYEVKKPQIIEKVVQLVRDKKIQGLKDVRDETNRKGIRVVFDVKKGFSPEIILNQLYKETDLQITYNINMLALVNGIPKVLNLKDILYQYLLHQEEVVTRGLQFDLKKAKERHNILLGIKIAVENIDEVIKIIRASKSDAEAQTTLGQRFDLNEAQTKAIVDMRLGRLTSLAIEKLIAEIKELEEEIERITSIINSHDKLIELIVNNHKKIIESYADDRRTEIVHGSIGQIVDEDLIKEQKVVLTLTKNNYIKRINLDEYRMQNRGGTGSSTATTYKDDNLKNILVASTHSDLLILTSKARIFRLRTHQIPDLSKQAKGVPFINLIPIEKDEDIVSLLVTQENYEDDNLYLVTVSKLGIIKKTSLSLYKRISKNGLIALNLKENDELLTAFITTEESEIIIGASNGRSVRFDNQDFRSLSRKSMGVKGITLGENEVVVGASSTDQGSTVFVLGQEGYGKKTHIDEYRKTARGGKGVITLKTEKAGNLAFISCVKGDEEILILTKQGIVIRTSLEQCNDVSRNTKGVKLITLKPKDSIQSVAVLEKIYEL</sequence>
<feature type="active site" description="O-(5'-phospho-DNA)-tyrosine intermediate" evidence="8 9">
    <location>
        <position position="187"/>
    </location>
</feature>
<evidence type="ECO:0000256" key="6">
    <source>
        <dbReference type="ARBA" id="ARBA00023125"/>
    </source>
</evidence>
<dbReference type="SUPFAM" id="SSF101904">
    <property type="entry name" value="GyrA/ParC C-terminal domain-like"/>
    <property type="match status" value="1"/>
</dbReference>
<comment type="caution">
    <text evidence="8">Lacks conserved residue(s) required for the propagation of feature annotation.</text>
</comment>
<dbReference type="Pfam" id="PF03989">
    <property type="entry name" value="DNA_gyraseA_C"/>
    <property type="match status" value="6"/>
</dbReference>
<evidence type="ECO:0000313" key="14">
    <source>
        <dbReference type="Proteomes" id="UP000009399"/>
    </source>
</evidence>
<evidence type="ECO:0000256" key="5">
    <source>
        <dbReference type="ARBA" id="ARBA00023029"/>
    </source>
</evidence>
<dbReference type="CDD" id="cd00187">
    <property type="entry name" value="TOP4c"/>
    <property type="match status" value="1"/>
</dbReference>
<keyword evidence="3 8" id="KW-0547">Nucleotide-binding</keyword>
<dbReference type="InterPro" id="IPR013760">
    <property type="entry name" value="Topo_IIA-like_dom_sf"/>
</dbReference>
<gene>
    <name evidence="8" type="primary">gyrA</name>
    <name evidence="13" type="ORF">MOS_126</name>
</gene>
<keyword evidence="10" id="KW-0175">Coiled coil</keyword>
<dbReference type="AlphaFoldDB" id="A0AAI8FDR1"/>
<dbReference type="GO" id="GO:0005737">
    <property type="term" value="C:cytoplasm"/>
    <property type="evidence" value="ECO:0007669"/>
    <property type="project" value="UniProtKB-SubCell"/>
</dbReference>
<dbReference type="GO" id="GO:0006265">
    <property type="term" value="P:DNA topological change"/>
    <property type="evidence" value="ECO:0007669"/>
    <property type="project" value="UniProtKB-UniRule"/>
</dbReference>
<organism evidence="13 14">
    <name type="scientific">Mesomycoplasma hyorhinis SK76</name>
    <dbReference type="NCBI Taxonomy" id="1118964"/>
    <lineage>
        <taxon>Bacteria</taxon>
        <taxon>Bacillati</taxon>
        <taxon>Mycoplasmatota</taxon>
        <taxon>Mycoplasmoidales</taxon>
        <taxon>Metamycoplasmataceae</taxon>
        <taxon>Mesomycoplasma</taxon>
    </lineage>
</organism>
<dbReference type="FunFam" id="1.10.268.10:FF:000001">
    <property type="entry name" value="DNA gyrase subunit A"/>
    <property type="match status" value="1"/>
</dbReference>
<dbReference type="PANTHER" id="PTHR43493:SF5">
    <property type="entry name" value="DNA GYRASE SUBUNIT A, CHLOROPLASTIC_MITOCHONDRIAL"/>
    <property type="match status" value="1"/>
</dbReference>
<comment type="subcellular location">
    <subcellularLocation>
        <location evidence="8">Cytoplasm</location>
    </subcellularLocation>
</comment>
<dbReference type="InterPro" id="IPR002205">
    <property type="entry name" value="Topo_IIA_dom_A"/>
</dbReference>
<comment type="similarity">
    <text evidence="2 8">Belongs to the type II topoisomerase GyrA/ParC subunit family.</text>
</comment>
<keyword evidence="4 8" id="KW-0067">ATP-binding</keyword>
<keyword evidence="6 8" id="KW-0238">DNA-binding</keyword>
<dbReference type="FunFam" id="3.30.1360.40:FF:000002">
    <property type="entry name" value="DNA gyrase subunit A"/>
    <property type="match status" value="1"/>
</dbReference>
<evidence type="ECO:0000256" key="10">
    <source>
        <dbReference type="SAM" id="Coils"/>
    </source>
</evidence>
<dbReference type="SMART" id="SM00434">
    <property type="entry name" value="TOP4c"/>
    <property type="match status" value="1"/>
</dbReference>
<dbReference type="KEGG" id="mhs:MOS_126"/>
<comment type="subunit">
    <text evidence="8">Heterotetramer, composed of two GyrA and two GyrB chains. In the heterotetramer, GyrA contains the active site tyrosine that forms a transient covalent intermediate with DNA, while GyrB binds cofactors and catalyzes ATP hydrolysis.</text>
</comment>
<dbReference type="HAMAP" id="MF_01897">
    <property type="entry name" value="GyrA"/>
    <property type="match status" value="1"/>
</dbReference>
<evidence type="ECO:0000256" key="2">
    <source>
        <dbReference type="ARBA" id="ARBA00008263"/>
    </source>
</evidence>
<reference evidence="13 14" key="1">
    <citation type="journal article" date="2013" name="Genome Announc.">
        <title>Complete Genome Sequence of Mycoplasma hyorhinis Strain SK76.</title>
        <authorList>
            <person name="Goodison S."/>
            <person name="Urquidi V."/>
            <person name="Kumar D."/>
            <person name="Reyes L."/>
            <person name="Rosser C.J."/>
        </authorList>
    </citation>
    <scope>NUCLEOTIDE SEQUENCE [LARGE SCALE GENOMIC DNA]</scope>
    <source>
        <strain evidence="13 14">SK76</strain>
    </source>
</reference>
<dbReference type="InterPro" id="IPR013757">
    <property type="entry name" value="Topo_IIA_A_a_sf"/>
</dbReference>
<keyword evidence="5 8" id="KW-0799">Topoisomerase</keyword>
<dbReference type="GO" id="GO:0034335">
    <property type="term" value="F:DNA negative supercoiling activity"/>
    <property type="evidence" value="ECO:0007669"/>
    <property type="project" value="UniProtKB-ARBA"/>
</dbReference>
<dbReference type="GO" id="GO:0009330">
    <property type="term" value="C:DNA topoisomerase type II (double strand cut, ATP-hydrolyzing) complex"/>
    <property type="evidence" value="ECO:0007669"/>
    <property type="project" value="TreeGrafter"/>
</dbReference>
<dbReference type="GO" id="GO:0005524">
    <property type="term" value="F:ATP binding"/>
    <property type="evidence" value="ECO:0007669"/>
    <property type="project" value="UniProtKB-UniRule"/>
</dbReference>
<evidence type="ECO:0000256" key="9">
    <source>
        <dbReference type="PROSITE-ProRule" id="PRU01384"/>
    </source>
</evidence>
<protein>
    <recommendedName>
        <fullName evidence="8">DNA gyrase subunit A</fullName>
        <ecNumber evidence="8">5.6.2.2</ecNumber>
    </recommendedName>
</protein>
<dbReference type="RefSeq" id="WP_014335387.1">
    <property type="nucleotide sequence ID" value="NC_019552.1"/>
</dbReference>
<dbReference type="InterPro" id="IPR035516">
    <property type="entry name" value="Gyrase/topoIV_suA_C"/>
</dbReference>
<dbReference type="InterPro" id="IPR050220">
    <property type="entry name" value="Type_II_DNA_Topoisomerases"/>
</dbReference>
<dbReference type="EMBL" id="CP003914">
    <property type="protein sequence ID" value="AFX74058.1"/>
    <property type="molecule type" value="Genomic_DNA"/>
</dbReference>
<dbReference type="Proteomes" id="UP000009399">
    <property type="component" value="Chromosome"/>
</dbReference>
<dbReference type="InterPro" id="IPR006691">
    <property type="entry name" value="GyrA/parC_rep"/>
</dbReference>
<dbReference type="PANTHER" id="PTHR43493">
    <property type="entry name" value="DNA GYRASE/TOPOISOMERASE SUBUNIT A"/>
    <property type="match status" value="1"/>
</dbReference>
<evidence type="ECO:0000256" key="1">
    <source>
        <dbReference type="ARBA" id="ARBA00000185"/>
    </source>
</evidence>
<dbReference type="EC" id="5.6.2.2" evidence="8"/>
<dbReference type="Gene3D" id="1.10.268.10">
    <property type="entry name" value="Topoisomerase, domain 3"/>
    <property type="match status" value="1"/>
</dbReference>
<evidence type="ECO:0000256" key="3">
    <source>
        <dbReference type="ARBA" id="ARBA00022741"/>
    </source>
</evidence>
<dbReference type="NCBIfam" id="NF004043">
    <property type="entry name" value="PRK05560.1"/>
    <property type="match status" value="1"/>
</dbReference>
<accession>A0AAI8FDR1</accession>
<dbReference type="PROSITE" id="PS52040">
    <property type="entry name" value="TOPO_IIA"/>
    <property type="match status" value="1"/>
</dbReference>
<feature type="domain" description="Topo IIA-type catalytic" evidence="12">
    <location>
        <begin position="99"/>
        <end position="564"/>
    </location>
</feature>
<dbReference type="Pfam" id="PF00521">
    <property type="entry name" value="DNA_topoisoIV"/>
    <property type="match status" value="1"/>
</dbReference>